<dbReference type="PANTHER" id="PTHR22777:SF32">
    <property type="entry name" value="UPF0053 INNER MEMBRANE PROTEIN YFJD"/>
    <property type="match status" value="1"/>
</dbReference>
<evidence type="ECO:0000256" key="1">
    <source>
        <dbReference type="ARBA" id="ARBA00004651"/>
    </source>
</evidence>
<dbReference type="InterPro" id="IPR000644">
    <property type="entry name" value="CBS_dom"/>
</dbReference>
<dbReference type="GO" id="GO:0050660">
    <property type="term" value="F:flavin adenine dinucleotide binding"/>
    <property type="evidence" value="ECO:0007669"/>
    <property type="project" value="InterPro"/>
</dbReference>
<dbReference type="InterPro" id="IPR005170">
    <property type="entry name" value="Transptr-assoc_dom"/>
</dbReference>
<keyword evidence="3" id="KW-1003">Cell membrane</keyword>
<dbReference type="SMART" id="SM00116">
    <property type="entry name" value="CBS"/>
    <property type="match status" value="1"/>
</dbReference>
<feature type="transmembrane region" description="Helical" evidence="6">
    <location>
        <begin position="33"/>
        <end position="52"/>
    </location>
</feature>
<comment type="similarity">
    <text evidence="2">Belongs to the UPF0053 family.</text>
</comment>
<organism evidence="8">
    <name type="scientific">freshwater metagenome</name>
    <dbReference type="NCBI Taxonomy" id="449393"/>
    <lineage>
        <taxon>unclassified sequences</taxon>
        <taxon>metagenomes</taxon>
        <taxon>ecological metagenomes</taxon>
    </lineage>
</organism>
<keyword evidence="5" id="KW-0129">CBS domain</keyword>
<dbReference type="InterPro" id="IPR036318">
    <property type="entry name" value="FAD-bd_PCMH-like_sf"/>
</dbReference>
<evidence type="ECO:0000256" key="2">
    <source>
        <dbReference type="ARBA" id="ARBA00006337"/>
    </source>
</evidence>
<feature type="transmembrane region" description="Helical" evidence="6">
    <location>
        <begin position="58"/>
        <end position="80"/>
    </location>
</feature>
<evidence type="ECO:0000313" key="8">
    <source>
        <dbReference type="EMBL" id="CAB4955936.1"/>
    </source>
</evidence>
<keyword evidence="4" id="KW-0677">Repeat</keyword>
<dbReference type="Pfam" id="PF03471">
    <property type="entry name" value="CorC_HlyC"/>
    <property type="match status" value="1"/>
</dbReference>
<dbReference type="SUPFAM" id="SSF54631">
    <property type="entry name" value="CBS-domain pair"/>
    <property type="match status" value="1"/>
</dbReference>
<evidence type="ECO:0000256" key="3">
    <source>
        <dbReference type="ARBA" id="ARBA00022475"/>
    </source>
</evidence>
<evidence type="ECO:0000256" key="4">
    <source>
        <dbReference type="ARBA" id="ARBA00022737"/>
    </source>
</evidence>
<dbReference type="PROSITE" id="PS51371">
    <property type="entry name" value="CBS"/>
    <property type="match status" value="2"/>
</dbReference>
<proteinExistence type="inferred from homology"/>
<dbReference type="GO" id="GO:0005886">
    <property type="term" value="C:plasma membrane"/>
    <property type="evidence" value="ECO:0007669"/>
    <property type="project" value="UniProtKB-SubCell"/>
</dbReference>
<dbReference type="InterPro" id="IPR044751">
    <property type="entry name" value="Ion_transp-like_CBS"/>
</dbReference>
<dbReference type="AlphaFoldDB" id="A0A6J7KJC9"/>
<feature type="domain" description="CBS" evidence="7">
    <location>
        <begin position="207"/>
        <end position="264"/>
    </location>
</feature>
<feature type="domain" description="CBS" evidence="7">
    <location>
        <begin position="141"/>
        <end position="201"/>
    </location>
</feature>
<dbReference type="Gene3D" id="3.10.580.10">
    <property type="entry name" value="CBS-domain"/>
    <property type="match status" value="1"/>
</dbReference>
<dbReference type="Pfam" id="PF00571">
    <property type="entry name" value="CBS"/>
    <property type="match status" value="2"/>
</dbReference>
<dbReference type="EMBL" id="CAFBNO010000029">
    <property type="protein sequence ID" value="CAB4955936.1"/>
    <property type="molecule type" value="Genomic_DNA"/>
</dbReference>
<keyword evidence="6" id="KW-0812">Transmembrane</keyword>
<sequence length="363" mass="40244">MLAVALWVASALAVLTVIFTIVSAAMNRPEVLGFVRLTLTGLFGVVLGQSISPLGLRWWWSALIAFGLMVLLLLSSQLLAKVAGHRAFGLWLAKSLRPLVNSLTRIFTPLSLPKTEEPEEFEQELLDSVEEFGETIVREVMVPRIDMAVIEADETLEKAMKLFLERGYSRLPVIGKNIDDVVGVLYLKDVASLMYRKELAGKTALKVARKPIFAPESKPVDDLLREMQLSATHMAIIIDEYGGVAGLATMEDVIEEIVGEIADEYDRELPDIEEVEPGLFSVSARCPLFDLGEHFEIELEDEDVDSVGGLLTKELERIPRKGDSVTYSGLIFTADRIEGRRKRLITVLVRASAPLSESQEAFE</sequence>
<protein>
    <submittedName>
        <fullName evidence="8">Unannotated protein</fullName>
    </submittedName>
</protein>
<dbReference type="InterPro" id="IPR046342">
    <property type="entry name" value="CBS_dom_sf"/>
</dbReference>
<evidence type="ECO:0000256" key="5">
    <source>
        <dbReference type="ARBA" id="ARBA00023122"/>
    </source>
</evidence>
<dbReference type="Gene3D" id="3.30.465.10">
    <property type="match status" value="1"/>
</dbReference>
<reference evidence="8" key="1">
    <citation type="submission" date="2020-05" db="EMBL/GenBank/DDBJ databases">
        <authorList>
            <person name="Chiriac C."/>
            <person name="Salcher M."/>
            <person name="Ghai R."/>
            <person name="Kavagutti S V."/>
        </authorList>
    </citation>
    <scope>NUCLEOTIDE SEQUENCE</scope>
</reference>
<dbReference type="SMART" id="SM01091">
    <property type="entry name" value="CorC_HlyC"/>
    <property type="match status" value="1"/>
</dbReference>
<comment type="subcellular location">
    <subcellularLocation>
        <location evidence="1">Cell membrane</location>
        <topology evidence="1">Multi-pass membrane protein</topology>
    </subcellularLocation>
</comment>
<dbReference type="InterPro" id="IPR016169">
    <property type="entry name" value="FAD-bd_PCMH_sub2"/>
</dbReference>
<keyword evidence="6" id="KW-0472">Membrane</keyword>
<feature type="transmembrane region" description="Helical" evidence="6">
    <location>
        <begin position="6"/>
        <end position="26"/>
    </location>
</feature>
<dbReference type="PANTHER" id="PTHR22777">
    <property type="entry name" value="HEMOLYSIN-RELATED"/>
    <property type="match status" value="1"/>
</dbReference>
<evidence type="ECO:0000259" key="7">
    <source>
        <dbReference type="PROSITE" id="PS51371"/>
    </source>
</evidence>
<gene>
    <name evidence="8" type="ORF">UFOPK3837_00740</name>
</gene>
<dbReference type="FunFam" id="3.10.580.10:FF:000002">
    <property type="entry name" value="Magnesium/cobalt efflux protein CorC"/>
    <property type="match status" value="1"/>
</dbReference>
<name>A0A6J7KJC9_9ZZZZ</name>
<accession>A0A6J7KJC9</accession>
<keyword evidence="6" id="KW-1133">Transmembrane helix</keyword>
<dbReference type="SUPFAM" id="SSF56176">
    <property type="entry name" value="FAD-binding/transporter-associated domain-like"/>
    <property type="match status" value="1"/>
</dbReference>
<dbReference type="CDD" id="cd04590">
    <property type="entry name" value="CBS_pair_CorC_HlyC_assoc"/>
    <property type="match status" value="1"/>
</dbReference>
<evidence type="ECO:0000256" key="6">
    <source>
        <dbReference type="SAM" id="Phobius"/>
    </source>
</evidence>